<dbReference type="Pfam" id="PF17667">
    <property type="entry name" value="Pkinase_fungal"/>
    <property type="match status" value="1"/>
</dbReference>
<reference evidence="3 4" key="1">
    <citation type="journal article" date="2016" name="Mol. Biol. Evol.">
        <title>Comparative Genomics of Early-Diverging Mushroom-Forming Fungi Provides Insights into the Origins of Lignocellulose Decay Capabilities.</title>
        <authorList>
            <person name="Nagy L.G."/>
            <person name="Riley R."/>
            <person name="Tritt A."/>
            <person name="Adam C."/>
            <person name="Daum C."/>
            <person name="Floudas D."/>
            <person name="Sun H."/>
            <person name="Yadav J.S."/>
            <person name="Pangilinan J."/>
            <person name="Larsson K.H."/>
            <person name="Matsuura K."/>
            <person name="Barry K."/>
            <person name="Labutti K."/>
            <person name="Kuo R."/>
            <person name="Ohm R.A."/>
            <person name="Bhattacharya S.S."/>
            <person name="Shirouzu T."/>
            <person name="Yoshinaga Y."/>
            <person name="Martin F.M."/>
            <person name="Grigoriev I.V."/>
            <person name="Hibbett D.S."/>
        </authorList>
    </citation>
    <scope>NUCLEOTIDE SEQUENCE [LARGE SCALE GENOMIC DNA]</scope>
    <source>
        <strain evidence="3 4">HHB14362 ss-1</strain>
    </source>
</reference>
<feature type="compositionally biased region" description="Polar residues" evidence="1">
    <location>
        <begin position="317"/>
        <end position="326"/>
    </location>
</feature>
<dbReference type="EMBL" id="KV425589">
    <property type="protein sequence ID" value="KZT23026.1"/>
    <property type="molecule type" value="Genomic_DNA"/>
</dbReference>
<dbReference type="PANTHER" id="PTHR38248">
    <property type="entry name" value="FUNK1 6"/>
    <property type="match status" value="1"/>
</dbReference>
<feature type="region of interest" description="Disordered" evidence="1">
    <location>
        <begin position="257"/>
        <end position="326"/>
    </location>
</feature>
<dbReference type="Proteomes" id="UP000076761">
    <property type="component" value="Unassembled WGS sequence"/>
</dbReference>
<dbReference type="Gene3D" id="1.10.510.10">
    <property type="entry name" value="Transferase(Phosphotransferase) domain 1"/>
    <property type="match status" value="1"/>
</dbReference>
<dbReference type="PANTHER" id="PTHR38248:SF2">
    <property type="entry name" value="FUNK1 11"/>
    <property type="match status" value="1"/>
</dbReference>
<evidence type="ECO:0000259" key="2">
    <source>
        <dbReference type="Pfam" id="PF17667"/>
    </source>
</evidence>
<dbReference type="InterPro" id="IPR040976">
    <property type="entry name" value="Pkinase_fungal"/>
</dbReference>
<dbReference type="InterPro" id="IPR011009">
    <property type="entry name" value="Kinase-like_dom_sf"/>
</dbReference>
<dbReference type="SUPFAM" id="SSF56112">
    <property type="entry name" value="Protein kinase-like (PK-like)"/>
    <property type="match status" value="1"/>
</dbReference>
<protein>
    <recommendedName>
        <fullName evidence="2">Fungal-type protein kinase domain-containing protein</fullName>
    </recommendedName>
</protein>
<feature type="compositionally biased region" description="Basic and acidic residues" evidence="1">
    <location>
        <begin position="275"/>
        <end position="284"/>
    </location>
</feature>
<organism evidence="3 4">
    <name type="scientific">Neolentinus lepideus HHB14362 ss-1</name>
    <dbReference type="NCBI Taxonomy" id="1314782"/>
    <lineage>
        <taxon>Eukaryota</taxon>
        <taxon>Fungi</taxon>
        <taxon>Dikarya</taxon>
        <taxon>Basidiomycota</taxon>
        <taxon>Agaricomycotina</taxon>
        <taxon>Agaricomycetes</taxon>
        <taxon>Gloeophyllales</taxon>
        <taxon>Gloeophyllaceae</taxon>
        <taxon>Neolentinus</taxon>
    </lineage>
</organism>
<keyword evidence="4" id="KW-1185">Reference proteome</keyword>
<name>A0A165QXV3_9AGAM</name>
<dbReference type="PROSITE" id="PS51257">
    <property type="entry name" value="PROKAR_LIPOPROTEIN"/>
    <property type="match status" value="1"/>
</dbReference>
<dbReference type="AlphaFoldDB" id="A0A165QXV3"/>
<evidence type="ECO:0000313" key="4">
    <source>
        <dbReference type="Proteomes" id="UP000076761"/>
    </source>
</evidence>
<feature type="domain" description="Fungal-type protein kinase" evidence="2">
    <location>
        <begin position="310"/>
        <end position="654"/>
    </location>
</feature>
<dbReference type="OrthoDB" id="5569250at2759"/>
<accession>A0A165QXV3</accession>
<feature type="region of interest" description="Disordered" evidence="1">
    <location>
        <begin position="701"/>
        <end position="726"/>
    </location>
</feature>
<proteinExistence type="predicted"/>
<dbReference type="InParanoid" id="A0A165QXV3"/>
<evidence type="ECO:0000256" key="1">
    <source>
        <dbReference type="SAM" id="MobiDB-lite"/>
    </source>
</evidence>
<evidence type="ECO:0000313" key="3">
    <source>
        <dbReference type="EMBL" id="KZT23026.1"/>
    </source>
</evidence>
<gene>
    <name evidence="3" type="ORF">NEOLEDRAFT_579528</name>
</gene>
<sequence length="776" mass="87457">MRTSSNCRNGLKSSLSVHSSYSCLAVETERAIEENLNRLFEALLNNAVALCNSNRTKAIGDKEDAFSKTDGASPKEERMNELQALLFDLRQVPDERGRYKPFCSLTNKILETLPQTAGTSEMGLRSPCDKGDRLIFQRSDPMQIRTPHMGIDRLLLSSPTIRVPDVVGLTHRDALLTTQGKESKLVPEVTDLSWQKHAFEAALSPPKSAPTFRKLRVGLEFKRIKRSMDVIPCEFSTELQEEPARDVAEDIAQDVAEDMNESPGGGGNVKGFGKRKSETQEGKPAKKAKASNRVEELSPSGSRTLYHLSHEKDPASESPTKKQPPNVQVALYAAERLSSSVTINHSLQLVIVDGTIWLWWFDRGGAIQSCGMNFITHLPYFVLLLDILRRFDEHAWGVNRVFKKTDVADTFEVVLHGPGPEPAEVTVTLNALTHMHLHLFNRGTTVVPATSEDPSLPGNDMVAKIYHPDEQRENEINILAEVYKVAAGEAENAKRVYGHVPVLLASRDWEDEYGEQIERILGISRREGKRRFRSLRVMLFRRLRPISELSGKEFMKAFRDCFLCHGVLWMNNIHHRDISENNLMYTRVNGVVVGVLNDFDLSIIHSDDRLLASERTGTIPFMAHALLRDFNTGKKVPHIYEYDVESFAYVGLWISARYDEGKIANHEAYRPWTHPISPHHIGGDKRTDLTESSQCIQQAALRSSAPVLPEDEVNVGGPQSRPQESPKAYFDRLSTIIHTKALPPEYHKYFEEGDKVINEWKGIDALSQWYIRPGLP</sequence>